<dbReference type="RefSeq" id="WP_322425322.1">
    <property type="nucleotide sequence ID" value="NZ_JAXQPW010000007.1"/>
</dbReference>
<dbReference type="InterPro" id="IPR005331">
    <property type="entry name" value="Sulfotransferase"/>
</dbReference>
<name>A0ABU5KG53_9ACTN</name>
<dbReference type="PANTHER" id="PTHR12137">
    <property type="entry name" value="CARBOHYDRATE SULFOTRANSFERASE"/>
    <property type="match status" value="1"/>
</dbReference>
<dbReference type="Gene3D" id="3.40.50.300">
    <property type="entry name" value="P-loop containing nucleotide triphosphate hydrolases"/>
    <property type="match status" value="1"/>
</dbReference>
<dbReference type="InterPro" id="IPR018011">
    <property type="entry name" value="Carb_sulfotrans_8-10"/>
</dbReference>
<evidence type="ECO:0000256" key="8">
    <source>
        <dbReference type="SAM" id="MobiDB-lite"/>
    </source>
</evidence>
<dbReference type="Proteomes" id="UP001291999">
    <property type="component" value="Unassembled WGS sequence"/>
</dbReference>
<dbReference type="InterPro" id="IPR027417">
    <property type="entry name" value="P-loop_NTPase"/>
</dbReference>
<keyword evidence="4" id="KW-1133">Transmembrane helix</keyword>
<dbReference type="Pfam" id="PF03567">
    <property type="entry name" value="Sulfotransfer_2"/>
    <property type="match status" value="1"/>
</dbReference>
<evidence type="ECO:0000256" key="6">
    <source>
        <dbReference type="ARBA" id="ARBA00023136"/>
    </source>
</evidence>
<keyword evidence="2" id="KW-0808">Transferase</keyword>
<keyword evidence="10" id="KW-1185">Reference proteome</keyword>
<reference evidence="9 10" key="1">
    <citation type="submission" date="2023-11" db="EMBL/GenBank/DDBJ databases">
        <title>Novel species in genus Nocardioides.</title>
        <authorList>
            <person name="Zhou H."/>
        </authorList>
    </citation>
    <scope>NUCLEOTIDE SEQUENCE [LARGE SCALE GENOMIC DNA]</scope>
    <source>
        <strain evidence="9 10">S-58</strain>
    </source>
</reference>
<keyword evidence="7" id="KW-0325">Glycoprotein</keyword>
<comment type="caution">
    <text evidence="9">The sequence shown here is derived from an EMBL/GenBank/DDBJ whole genome shotgun (WGS) entry which is preliminary data.</text>
</comment>
<dbReference type="PANTHER" id="PTHR12137:SF54">
    <property type="entry name" value="CARBOHYDRATE SULFOTRANSFERASE"/>
    <property type="match status" value="1"/>
</dbReference>
<keyword evidence="5" id="KW-0333">Golgi apparatus</keyword>
<dbReference type="EMBL" id="JAXQPW010000007">
    <property type="protein sequence ID" value="MDZ5663575.1"/>
    <property type="molecule type" value="Genomic_DNA"/>
</dbReference>
<evidence type="ECO:0000256" key="5">
    <source>
        <dbReference type="ARBA" id="ARBA00023034"/>
    </source>
</evidence>
<accession>A0ABU5KG53</accession>
<comment type="subcellular location">
    <subcellularLocation>
        <location evidence="1">Golgi apparatus membrane</location>
        <topology evidence="1">Single-pass type II membrane protein</topology>
    </subcellularLocation>
</comment>
<gene>
    <name evidence="9" type="ORF">SFC79_17505</name>
</gene>
<sequence length="213" mass="24294">MLISDARRALFVHVPKTGGVSVGVAFQRACPDARSKTPGVSPPLGRHAPYERILRAEPHVADYWSFAFVRNPWARMVSWWSMIDDWNRAWGPASGRPQETATRMRGNEMWRAAAAYADFEEFVLRGTDELPRVGRPQVDYLRAADREVDFVGRTESFAEDLQRVERQLGSEPTRVPHRNKSPHGSYRDYYTDASRAKVAEVYAPDLEAFGYTF</sequence>
<evidence type="ECO:0000256" key="7">
    <source>
        <dbReference type="ARBA" id="ARBA00023180"/>
    </source>
</evidence>
<evidence type="ECO:0000256" key="3">
    <source>
        <dbReference type="ARBA" id="ARBA00022692"/>
    </source>
</evidence>
<keyword evidence="6" id="KW-0472">Membrane</keyword>
<organism evidence="9 10">
    <name type="scientific">Nocardioides renjunii</name>
    <dbReference type="NCBI Taxonomy" id="3095075"/>
    <lineage>
        <taxon>Bacteria</taxon>
        <taxon>Bacillati</taxon>
        <taxon>Actinomycetota</taxon>
        <taxon>Actinomycetes</taxon>
        <taxon>Propionibacteriales</taxon>
        <taxon>Nocardioidaceae</taxon>
        <taxon>Nocardioides</taxon>
    </lineage>
</organism>
<evidence type="ECO:0000256" key="2">
    <source>
        <dbReference type="ARBA" id="ARBA00022679"/>
    </source>
</evidence>
<evidence type="ECO:0000313" key="10">
    <source>
        <dbReference type="Proteomes" id="UP001291999"/>
    </source>
</evidence>
<evidence type="ECO:0000256" key="4">
    <source>
        <dbReference type="ARBA" id="ARBA00022989"/>
    </source>
</evidence>
<protein>
    <submittedName>
        <fullName evidence="9">Sulfotransferase family 2 domain-containing protein</fullName>
    </submittedName>
</protein>
<evidence type="ECO:0000313" key="9">
    <source>
        <dbReference type="EMBL" id="MDZ5663575.1"/>
    </source>
</evidence>
<evidence type="ECO:0000256" key="1">
    <source>
        <dbReference type="ARBA" id="ARBA00004323"/>
    </source>
</evidence>
<dbReference type="SUPFAM" id="SSF52540">
    <property type="entry name" value="P-loop containing nucleoside triphosphate hydrolases"/>
    <property type="match status" value="1"/>
</dbReference>
<proteinExistence type="predicted"/>
<keyword evidence="3" id="KW-0812">Transmembrane</keyword>
<feature type="region of interest" description="Disordered" evidence="8">
    <location>
        <begin position="166"/>
        <end position="187"/>
    </location>
</feature>